<dbReference type="KEGG" id="kab:B7C62_31620"/>
<evidence type="ECO:0000256" key="5">
    <source>
        <dbReference type="ARBA" id="ARBA00022741"/>
    </source>
</evidence>
<feature type="domain" description="Signal transduction histidine kinase subgroup 3 dimerisation and phosphoacceptor" evidence="11">
    <location>
        <begin position="169"/>
        <end position="192"/>
    </location>
</feature>
<dbReference type="Proteomes" id="UP000192251">
    <property type="component" value="Chromosome"/>
</dbReference>
<keyword evidence="5" id="KW-0547">Nucleotide-binding</keyword>
<dbReference type="SUPFAM" id="SSF55874">
    <property type="entry name" value="ATPase domain of HSP90 chaperone/DNA topoisomerase II/histidine kinase"/>
    <property type="match status" value="1"/>
</dbReference>
<evidence type="ECO:0000256" key="1">
    <source>
        <dbReference type="ARBA" id="ARBA00000085"/>
    </source>
</evidence>
<dbReference type="GO" id="GO:0004673">
    <property type="term" value="F:protein histidine kinase activity"/>
    <property type="evidence" value="ECO:0007669"/>
    <property type="project" value="UniProtKB-EC"/>
</dbReference>
<evidence type="ECO:0000256" key="6">
    <source>
        <dbReference type="ARBA" id="ARBA00022777"/>
    </source>
</evidence>
<dbReference type="Pfam" id="PF07730">
    <property type="entry name" value="HisKA_3"/>
    <property type="match status" value="1"/>
</dbReference>
<dbReference type="Gene3D" id="3.30.565.10">
    <property type="entry name" value="Histidine kinase-like ATPase, C-terminal domain"/>
    <property type="match status" value="1"/>
</dbReference>
<keyword evidence="8" id="KW-0902">Two-component regulatory system</keyword>
<evidence type="ECO:0000256" key="7">
    <source>
        <dbReference type="ARBA" id="ARBA00022840"/>
    </source>
</evidence>
<feature type="transmembrane region" description="Helical" evidence="9">
    <location>
        <begin position="116"/>
        <end position="136"/>
    </location>
</feature>
<evidence type="ECO:0000313" key="12">
    <source>
        <dbReference type="EMBL" id="ARF76327.1"/>
    </source>
</evidence>
<dbReference type="EC" id="2.7.13.3" evidence="2"/>
<name>A0ABC8C0P8_9ACTN</name>
<gene>
    <name evidence="12" type="ORF">B7C62_31620</name>
</gene>
<evidence type="ECO:0000256" key="3">
    <source>
        <dbReference type="ARBA" id="ARBA00022553"/>
    </source>
</evidence>
<keyword evidence="9" id="KW-1133">Transmembrane helix</keyword>
<dbReference type="Gene3D" id="1.20.5.1930">
    <property type="match status" value="1"/>
</dbReference>
<evidence type="ECO:0000259" key="11">
    <source>
        <dbReference type="Pfam" id="PF07730"/>
    </source>
</evidence>
<dbReference type="GO" id="GO:0000160">
    <property type="term" value="P:phosphorelay signal transduction system"/>
    <property type="evidence" value="ECO:0007669"/>
    <property type="project" value="UniProtKB-KW"/>
</dbReference>
<feature type="transmembrane region" description="Helical" evidence="9">
    <location>
        <begin position="53"/>
        <end position="76"/>
    </location>
</feature>
<evidence type="ECO:0000256" key="2">
    <source>
        <dbReference type="ARBA" id="ARBA00012438"/>
    </source>
</evidence>
<dbReference type="Pfam" id="PF02518">
    <property type="entry name" value="HATPase_c"/>
    <property type="match status" value="1"/>
</dbReference>
<dbReference type="PANTHER" id="PTHR24421">
    <property type="entry name" value="NITRATE/NITRITE SENSOR PROTEIN NARX-RELATED"/>
    <property type="match status" value="1"/>
</dbReference>
<keyword evidence="6" id="KW-0418">Kinase</keyword>
<accession>A0ABC8C0P8</accession>
<dbReference type="InterPro" id="IPR011712">
    <property type="entry name" value="Sig_transdc_His_kin_sub3_dim/P"/>
</dbReference>
<comment type="catalytic activity">
    <reaction evidence="1">
        <text>ATP + protein L-histidine = ADP + protein N-phospho-L-histidine.</text>
        <dbReference type="EC" id="2.7.13.3"/>
    </reaction>
</comment>
<evidence type="ECO:0000256" key="4">
    <source>
        <dbReference type="ARBA" id="ARBA00022679"/>
    </source>
</evidence>
<keyword evidence="13" id="KW-1185">Reference proteome</keyword>
<keyword evidence="3" id="KW-0597">Phosphoprotein</keyword>
<dbReference type="CDD" id="cd16917">
    <property type="entry name" value="HATPase_UhpB-NarQ-NarX-like"/>
    <property type="match status" value="1"/>
</dbReference>
<evidence type="ECO:0000259" key="10">
    <source>
        <dbReference type="Pfam" id="PF02518"/>
    </source>
</evidence>
<evidence type="ECO:0000256" key="9">
    <source>
        <dbReference type="SAM" id="Phobius"/>
    </source>
</evidence>
<feature type="domain" description="Histidine kinase/HSP90-like ATPase" evidence="10">
    <location>
        <begin position="254"/>
        <end position="343"/>
    </location>
</feature>
<dbReference type="RefSeq" id="WP_084751737.1">
    <property type="nucleotide sequence ID" value="NZ_CP020563.1"/>
</dbReference>
<dbReference type="AlphaFoldDB" id="A0ABC8C0P8"/>
<feature type="transmembrane region" description="Helical" evidence="9">
    <location>
        <begin position="12"/>
        <end position="33"/>
    </location>
</feature>
<dbReference type="InterPro" id="IPR050482">
    <property type="entry name" value="Sensor_HK_TwoCompSys"/>
</dbReference>
<dbReference type="InterPro" id="IPR036890">
    <property type="entry name" value="HATPase_C_sf"/>
</dbReference>
<protein>
    <recommendedName>
        <fullName evidence="2">histidine kinase</fullName>
        <ecNumber evidence="2">2.7.13.3</ecNumber>
    </recommendedName>
</protein>
<keyword evidence="7" id="KW-0067">ATP-binding</keyword>
<keyword evidence="9" id="KW-0472">Membrane</keyword>
<evidence type="ECO:0000256" key="8">
    <source>
        <dbReference type="ARBA" id="ARBA00023012"/>
    </source>
</evidence>
<keyword evidence="9" id="KW-0812">Transmembrane</keyword>
<organism evidence="12 13">
    <name type="scientific">Kitasatospora albolonga</name>
    <dbReference type="NCBI Taxonomy" id="68173"/>
    <lineage>
        <taxon>Bacteria</taxon>
        <taxon>Bacillati</taxon>
        <taxon>Actinomycetota</taxon>
        <taxon>Actinomycetes</taxon>
        <taxon>Kitasatosporales</taxon>
        <taxon>Streptomycetaceae</taxon>
        <taxon>Kitasatospora</taxon>
    </lineage>
</organism>
<dbReference type="EMBL" id="CP020563">
    <property type="protein sequence ID" value="ARF76327.1"/>
    <property type="molecule type" value="Genomic_DNA"/>
</dbReference>
<feature type="transmembrane region" description="Helical" evidence="9">
    <location>
        <begin position="88"/>
        <end position="104"/>
    </location>
</feature>
<reference evidence="12 13" key="1">
    <citation type="submission" date="2017-04" db="EMBL/GenBank/DDBJ databases">
        <title>The complete genome sequence of Streptomyces albolongus YIM 101047, the producer of novel bafilomycins and novel odoriferous sesquiterpenoids.</title>
        <authorList>
            <person name="Yin M."/>
            <person name="Jiang Y."/>
        </authorList>
    </citation>
    <scope>NUCLEOTIDE SEQUENCE [LARGE SCALE GENOMIC DNA]</scope>
    <source>
        <strain evidence="12 13">YIM 101047</strain>
    </source>
</reference>
<sequence length="351" mass="37066">MSISKKHFLAEAAVVSLALVEIGATRTLGPAWVLPWAVVAALALPFRNRFPQAVLAASMPALASSYLWLPAIFPLYALARGGASRARVWIWAGSVGLVMAFPWPHSLPTAWSWEQAILHALAAALLVIAPVGLGSVTAAHRELTDKACELVRSRERERTLSAIGAVIAERERIARDMHDSLAYHLSLIVLKLPADDPVRQHAVEALGEVRRTVGALETPGLAELPALVEAVGPHASLSYLGTTSRARCPLPVQQAAYRVAQEALANACRHAPLAAVRVVVDQGPDVLALTVHSAGPPTDPLPGIAPGGHGLAGLRRRVSDLHGTLHAGPAPGGGFRVRAVLPYSYAEPFLG</sequence>
<dbReference type="GO" id="GO:0005524">
    <property type="term" value="F:ATP binding"/>
    <property type="evidence" value="ECO:0007669"/>
    <property type="project" value="UniProtKB-KW"/>
</dbReference>
<keyword evidence="4" id="KW-0808">Transferase</keyword>
<dbReference type="InterPro" id="IPR003594">
    <property type="entry name" value="HATPase_dom"/>
</dbReference>
<proteinExistence type="predicted"/>
<evidence type="ECO:0000313" key="13">
    <source>
        <dbReference type="Proteomes" id="UP000192251"/>
    </source>
</evidence>
<dbReference type="PANTHER" id="PTHR24421:SF10">
    <property type="entry name" value="NITRATE_NITRITE SENSOR PROTEIN NARQ"/>
    <property type="match status" value="1"/>
</dbReference>